<dbReference type="InterPro" id="IPR003593">
    <property type="entry name" value="AAA+_ATPase"/>
</dbReference>
<evidence type="ECO:0000313" key="12">
    <source>
        <dbReference type="Proteomes" id="UP001629113"/>
    </source>
</evidence>
<keyword evidence="4" id="KW-0547">Nucleotide-binding</keyword>
<evidence type="ECO:0000256" key="7">
    <source>
        <dbReference type="ARBA" id="ARBA00023136"/>
    </source>
</evidence>
<evidence type="ECO:0000259" key="9">
    <source>
        <dbReference type="PROSITE" id="PS50893"/>
    </source>
</evidence>
<dbReference type="InterPro" id="IPR017871">
    <property type="entry name" value="ABC_transporter-like_CS"/>
</dbReference>
<feature type="domain" description="ABC transporter" evidence="9">
    <location>
        <begin position="620"/>
        <end position="846"/>
    </location>
</feature>
<evidence type="ECO:0000256" key="1">
    <source>
        <dbReference type="ARBA" id="ARBA00004141"/>
    </source>
</evidence>
<dbReference type="Pfam" id="PF00005">
    <property type="entry name" value="ABC_tran"/>
    <property type="match status" value="2"/>
</dbReference>
<dbReference type="SMART" id="SM00382">
    <property type="entry name" value="AAA"/>
    <property type="match status" value="2"/>
</dbReference>
<dbReference type="InterPro" id="IPR044726">
    <property type="entry name" value="ABCC_6TM_D2"/>
</dbReference>
<keyword evidence="7 8" id="KW-0472">Membrane</keyword>
<organism evidence="11 12">
    <name type="scientific">Phlyctema vagabunda</name>
    <dbReference type="NCBI Taxonomy" id="108571"/>
    <lineage>
        <taxon>Eukaryota</taxon>
        <taxon>Fungi</taxon>
        <taxon>Dikarya</taxon>
        <taxon>Ascomycota</taxon>
        <taxon>Pezizomycotina</taxon>
        <taxon>Leotiomycetes</taxon>
        <taxon>Helotiales</taxon>
        <taxon>Dermateaceae</taxon>
        <taxon>Phlyctema</taxon>
    </lineage>
</organism>
<dbReference type="SUPFAM" id="SSF52540">
    <property type="entry name" value="P-loop containing nucleoside triphosphate hydrolases"/>
    <property type="match status" value="2"/>
</dbReference>
<dbReference type="CDD" id="cd18580">
    <property type="entry name" value="ABC_6TM_ABCC_D2"/>
    <property type="match status" value="1"/>
</dbReference>
<feature type="transmembrane region" description="Helical" evidence="8">
    <location>
        <begin position="1011"/>
        <end position="1032"/>
    </location>
</feature>
<dbReference type="InterPro" id="IPR036640">
    <property type="entry name" value="ABC1_TM_sf"/>
</dbReference>
<comment type="subcellular location">
    <subcellularLocation>
        <location evidence="1">Membrane</location>
        <topology evidence="1">Multi-pass membrane protein</topology>
    </subcellularLocation>
</comment>
<evidence type="ECO:0000256" key="6">
    <source>
        <dbReference type="ARBA" id="ARBA00022989"/>
    </source>
</evidence>
<dbReference type="EMBL" id="JBFCZG010000006">
    <property type="protein sequence ID" value="KAL3420510.1"/>
    <property type="molecule type" value="Genomic_DNA"/>
</dbReference>
<keyword evidence="5" id="KW-0067">ATP-binding</keyword>
<dbReference type="CDD" id="cd03244">
    <property type="entry name" value="ABCC_MRP_domain2"/>
    <property type="match status" value="1"/>
</dbReference>
<gene>
    <name evidence="11" type="ORF">PVAG01_06955</name>
</gene>
<evidence type="ECO:0000256" key="3">
    <source>
        <dbReference type="ARBA" id="ARBA00022692"/>
    </source>
</evidence>
<feature type="domain" description="ABC transmembrane type-1" evidence="10">
    <location>
        <begin position="899"/>
        <end position="1178"/>
    </location>
</feature>
<protein>
    <recommendedName>
        <fullName evidence="13">P-loop containing nucleoside triphosphate hydrolase protein</fullName>
    </recommendedName>
</protein>
<feature type="transmembrane region" description="Helical" evidence="8">
    <location>
        <begin position="405"/>
        <end position="424"/>
    </location>
</feature>
<dbReference type="Proteomes" id="UP001629113">
    <property type="component" value="Unassembled WGS sequence"/>
</dbReference>
<feature type="transmembrane region" description="Helical" evidence="8">
    <location>
        <begin position="534"/>
        <end position="559"/>
    </location>
</feature>
<dbReference type="InterPro" id="IPR027417">
    <property type="entry name" value="P-loop_NTPase"/>
</dbReference>
<evidence type="ECO:0000259" key="10">
    <source>
        <dbReference type="PROSITE" id="PS50929"/>
    </source>
</evidence>
<dbReference type="SUPFAM" id="SSF90123">
    <property type="entry name" value="ABC transporter transmembrane region"/>
    <property type="match status" value="2"/>
</dbReference>
<feature type="transmembrane region" description="Helical" evidence="8">
    <location>
        <begin position="488"/>
        <end position="514"/>
    </location>
</feature>
<dbReference type="PROSITE" id="PS00211">
    <property type="entry name" value="ABC_TRANSPORTER_1"/>
    <property type="match status" value="2"/>
</dbReference>
<reference evidence="11 12" key="1">
    <citation type="submission" date="2024-06" db="EMBL/GenBank/DDBJ databases">
        <title>Complete genome of Phlyctema vagabunda strain 19-DSS-EL-015.</title>
        <authorList>
            <person name="Fiorenzani C."/>
        </authorList>
    </citation>
    <scope>NUCLEOTIDE SEQUENCE [LARGE SCALE GENOMIC DNA]</scope>
    <source>
        <strain evidence="11 12">19-DSS-EL-015</strain>
    </source>
</reference>
<evidence type="ECO:0000256" key="5">
    <source>
        <dbReference type="ARBA" id="ARBA00022840"/>
    </source>
</evidence>
<dbReference type="InterPro" id="IPR056227">
    <property type="entry name" value="TMD0_ABC"/>
</dbReference>
<feature type="domain" description="ABC transmembrane type-1" evidence="10">
    <location>
        <begin position="282"/>
        <end position="543"/>
    </location>
</feature>
<dbReference type="PANTHER" id="PTHR24223:SF399">
    <property type="entry name" value="ABC TRANSPORTER ATNG"/>
    <property type="match status" value="1"/>
</dbReference>
<dbReference type="PROSITE" id="PS50929">
    <property type="entry name" value="ABC_TM1F"/>
    <property type="match status" value="2"/>
</dbReference>
<feature type="transmembrane region" description="Helical" evidence="8">
    <location>
        <begin position="1038"/>
        <end position="1058"/>
    </location>
</feature>
<proteinExistence type="predicted"/>
<dbReference type="Pfam" id="PF24357">
    <property type="entry name" value="TMD0_ABC"/>
    <property type="match status" value="1"/>
</dbReference>
<evidence type="ECO:0000256" key="2">
    <source>
        <dbReference type="ARBA" id="ARBA00022448"/>
    </source>
</evidence>
<dbReference type="Pfam" id="PF00664">
    <property type="entry name" value="ABC_membrane"/>
    <property type="match status" value="2"/>
</dbReference>
<dbReference type="Gene3D" id="1.20.1560.10">
    <property type="entry name" value="ABC transporter type 1, transmembrane domain"/>
    <property type="match status" value="2"/>
</dbReference>
<feature type="transmembrane region" description="Helical" evidence="8">
    <location>
        <begin position="307"/>
        <end position="327"/>
    </location>
</feature>
<dbReference type="InterPro" id="IPR003439">
    <property type="entry name" value="ABC_transporter-like_ATP-bd"/>
</dbReference>
<dbReference type="Gene3D" id="3.40.50.300">
    <property type="entry name" value="P-loop containing nucleotide triphosphate hydrolases"/>
    <property type="match status" value="2"/>
</dbReference>
<dbReference type="CDD" id="cd03250">
    <property type="entry name" value="ABCC_MRP_domain1"/>
    <property type="match status" value="1"/>
</dbReference>
<dbReference type="InterPro" id="IPR050173">
    <property type="entry name" value="ABC_transporter_C-like"/>
</dbReference>
<comment type="caution">
    <text evidence="11">The sequence shown here is derived from an EMBL/GenBank/DDBJ whole genome shotgun (WGS) entry which is preliminary data.</text>
</comment>
<keyword evidence="6 8" id="KW-1133">Transmembrane helix</keyword>
<feature type="transmembrane region" description="Helical" evidence="8">
    <location>
        <begin position="100"/>
        <end position="122"/>
    </location>
</feature>
<evidence type="ECO:0000256" key="4">
    <source>
        <dbReference type="ARBA" id="ARBA00022741"/>
    </source>
</evidence>
<name>A0ABR4PB31_9HELO</name>
<evidence type="ECO:0008006" key="13">
    <source>
        <dbReference type="Google" id="ProtNLM"/>
    </source>
</evidence>
<keyword evidence="12" id="KW-1185">Reference proteome</keyword>
<dbReference type="PROSITE" id="PS50893">
    <property type="entry name" value="ABC_TRANSPORTER_2"/>
    <property type="match status" value="2"/>
</dbReference>
<dbReference type="PANTHER" id="PTHR24223">
    <property type="entry name" value="ATP-BINDING CASSETTE SUB-FAMILY C"/>
    <property type="match status" value="1"/>
</dbReference>
<keyword evidence="3 8" id="KW-0812">Transmembrane</keyword>
<feature type="transmembrane region" description="Helical" evidence="8">
    <location>
        <begin position="1122"/>
        <end position="1143"/>
    </location>
</feature>
<feature type="transmembrane region" description="Helical" evidence="8">
    <location>
        <begin position="939"/>
        <end position="961"/>
    </location>
</feature>
<feature type="transmembrane region" description="Helical" evidence="8">
    <location>
        <begin position="895"/>
        <end position="919"/>
    </location>
</feature>
<accession>A0ABR4PB31</accession>
<feature type="transmembrane region" description="Helical" evidence="8">
    <location>
        <begin position="37"/>
        <end position="55"/>
    </location>
</feature>
<keyword evidence="2" id="KW-0813">Transport</keyword>
<evidence type="ECO:0000313" key="11">
    <source>
        <dbReference type="EMBL" id="KAL3420510.1"/>
    </source>
</evidence>
<sequence length="1462" mass="161640">MSLFVEQCSIEAEGQFGPQVSDCRDNFDFTLLFEETILYLAPLLIAAIIISFRIWQLHKRENRLYGGVLHILKQIGWVVFILLQLVHFVLSLVLKTSTTRVTNVAIGLGFLVSLEFGLLSMYEHLRSVRPSTLLNVYILGTIPMDAARARTLWSMPNNIAIAAVFTSIVSWKFILLLLEAKEKRSLLRPFWQSAPPEETGGILNRSFFWWFNPLLLAGNKNELTVEGLFHIDSDLSFEAKEAEMRERWANTDITKPNALPKVLIGIYKWPLLAGVLPRLSLTGLTYAQPFLINRAIRFIVAPNTSKSAGYGIIAAYAIVYIGIGVVGTMSQHKTYRALTMIRGCLVSFIYHQTLDLSSSSLSESASLTLMTADVERVGSGMRTMHDSWASIIEIGLALWLLEMQLGVATVAAVAVSVACIVANIKLAMIAGGRQKVWLEAIQERISATVSALGAMKGIKMTGATKMMYSAITELRASEIRLSKKFRQLLIAVVTLSYVSTTMSPVFGFGTYSILSSLRDTIPLNAAIAYTSLTLFSLLGQAMSLWIEAIIGVVTAIASLERIREYLASDARVDPRTSLPKLPHVDLYFHHDPSSSMLELQEVDIRKRSRLVGDVEEVITVRNCSASWAEGTPPVLSNINLSVKRGELTMIIGPIGSGKSTLLKAVLGEMPETSGSIVVHGNEVAFCPQVAWLTNASIKDNIIGQLDFDFRWYNTVVNACALDIDFAQLPNGDNSMIGSKGIILSGGQKTRVSLARTVYARKDIAVLDDVFSGLDAKTELHVFSSLFGPEGILRQSQVTTILATNSTRNISHADHIVALGADGTITEQGSYEELASAGGYLQSLETNDTSGTMTGLIDEKEINTPPPAVAVAGEIDQSRRTGDMTIYKYYIDTIGWVAWLVFVAFCAVFVFALIFPQFWIKWWTEQNFRGPRNSRTAYYVSLYAVWGILAIVMFICAVWHFMINIVPKSAQKFHTALLDTVMAAPMQFFSVTDTGETSNRFSQDLELIDMELPLAIIGTTVTLLSSIGQLITICIGSRWVAATIPALAVLLFYVQKFYLRTSRQLRILDIEAKAPLLSHFIETINGSIAIRAFGWTKEYREKNVEILEMSQRPYYLLYCAQRWLNLILDMVVAFIAIILVSIAVTKKDSSGALLGLALTSIVGFGQNLKGLIASWTSLEISMGAIARVRHFTTTTESEDLPGENTFVPREWPEDGSIKFSNVSAAYGSSSDLVLKNITLDIRPTQKLGICGRTGSGKSSLISTLLRLIEMTEGSITIDGIDISTINRQELRSRLITLPQEAFFLSASLRYNLDPTRLLPDDKLNQVLADIGLYDVIEKKGGLDSMMSDDLLSHGQRQLLCLARAMLQAGKILILDEATSSVDSKTEEMMQDVIRDRFRDHTIICIAHKLRTIVEFDHVIVLDEGRIVESGNPRDLMLEPSIFAELLRASNGEDEEEEGTEGTE</sequence>
<feature type="transmembrane region" description="Helical" evidence="8">
    <location>
        <begin position="159"/>
        <end position="178"/>
    </location>
</feature>
<feature type="domain" description="ABC transporter" evidence="9">
    <location>
        <begin position="1216"/>
        <end position="1447"/>
    </location>
</feature>
<evidence type="ECO:0000256" key="8">
    <source>
        <dbReference type="SAM" id="Phobius"/>
    </source>
</evidence>
<feature type="transmembrane region" description="Helical" evidence="8">
    <location>
        <begin position="75"/>
        <end position="94"/>
    </location>
</feature>
<dbReference type="InterPro" id="IPR011527">
    <property type="entry name" value="ABC1_TM_dom"/>
</dbReference>